<dbReference type="EMBL" id="VFNX01000002">
    <property type="protein sequence ID" value="TQK86144.1"/>
    <property type="molecule type" value="Genomic_DNA"/>
</dbReference>
<sequence length="201" mass="20626">MNTLMLASELTKRVVVTLGGEAVAQIRDTVFDARAGRITGFTLSGRGLLSGPLKESLPFSGVHAIGPSAVMIPSEAVLENRDAVVGTGEAERGQVIGAPVLTDQGTEVGTVLDVVIEAGTAGRVIGFEIAAHENLDSRKRKTFIPRGETLAVSGRALVVPAHASRFVADDLPSFSAQVEAFRAQAAQSRAGVPAAGEGGAA</sequence>
<reference evidence="2 3" key="1">
    <citation type="submission" date="2019-06" db="EMBL/GenBank/DDBJ databases">
        <title>Sequencing the genomes of 1000 actinobacteria strains.</title>
        <authorList>
            <person name="Klenk H.-P."/>
        </authorList>
    </citation>
    <scope>NUCLEOTIDE SEQUENCE [LARGE SCALE GENOMIC DNA]</scope>
    <source>
        <strain evidence="2 3">DSM 41929</strain>
    </source>
</reference>
<gene>
    <name evidence="2" type="ORF">FB563_6239</name>
</gene>
<dbReference type="Pfam" id="PF05239">
    <property type="entry name" value="PRC"/>
    <property type="match status" value="2"/>
</dbReference>
<dbReference type="Proteomes" id="UP000318103">
    <property type="component" value="Unassembled WGS sequence"/>
</dbReference>
<proteinExistence type="predicted"/>
<accession>A0A542TH24</accession>
<comment type="caution">
    <text evidence="2">The sequence shown here is derived from an EMBL/GenBank/DDBJ whole genome shotgun (WGS) entry which is preliminary data.</text>
</comment>
<dbReference type="InterPro" id="IPR011033">
    <property type="entry name" value="PRC_barrel-like_sf"/>
</dbReference>
<dbReference type="Gene3D" id="2.30.30.240">
    <property type="entry name" value="PRC-barrel domain"/>
    <property type="match status" value="2"/>
</dbReference>
<name>A0A542TH24_9ACTN</name>
<dbReference type="InterPro" id="IPR027275">
    <property type="entry name" value="PRC-brl_dom"/>
</dbReference>
<dbReference type="SUPFAM" id="SSF50346">
    <property type="entry name" value="PRC-barrel domain"/>
    <property type="match status" value="1"/>
</dbReference>
<dbReference type="AlphaFoldDB" id="A0A542TH24"/>
<protein>
    <submittedName>
        <fullName evidence="2">Sporulation protein YlmC with PRC-barrel domain</fullName>
    </submittedName>
</protein>
<dbReference type="RefSeq" id="WP_055705067.1">
    <property type="nucleotide sequence ID" value="NZ_JBPJFI010000001.1"/>
</dbReference>
<dbReference type="OrthoDB" id="4862540at2"/>
<keyword evidence="3" id="KW-1185">Reference proteome</keyword>
<organism evidence="2 3">
    <name type="scientific">Streptomyces puniciscabiei</name>
    <dbReference type="NCBI Taxonomy" id="164348"/>
    <lineage>
        <taxon>Bacteria</taxon>
        <taxon>Bacillati</taxon>
        <taxon>Actinomycetota</taxon>
        <taxon>Actinomycetes</taxon>
        <taxon>Kitasatosporales</taxon>
        <taxon>Streptomycetaceae</taxon>
        <taxon>Streptomyces</taxon>
    </lineage>
</organism>
<evidence type="ECO:0000259" key="1">
    <source>
        <dbReference type="Pfam" id="PF05239"/>
    </source>
</evidence>
<feature type="domain" description="PRC-barrel" evidence="1">
    <location>
        <begin position="5"/>
        <end position="66"/>
    </location>
</feature>
<evidence type="ECO:0000313" key="3">
    <source>
        <dbReference type="Proteomes" id="UP000318103"/>
    </source>
</evidence>
<evidence type="ECO:0000313" key="2">
    <source>
        <dbReference type="EMBL" id="TQK86144.1"/>
    </source>
</evidence>
<feature type="domain" description="PRC-barrel" evidence="1">
    <location>
        <begin position="94"/>
        <end position="160"/>
    </location>
</feature>